<gene>
    <name evidence="3" type="ORF">Salat_2751100</name>
</gene>
<dbReference type="InterPro" id="IPR036259">
    <property type="entry name" value="MFS_trans_sf"/>
</dbReference>
<protein>
    <submittedName>
        <fullName evidence="3">Protein NRT1/ PTR FAMILY 5.16</fullName>
    </submittedName>
</protein>
<proteinExistence type="inferred from homology"/>
<name>A0AAE1XK24_9LAMI</name>
<keyword evidence="2" id="KW-1133">Transmembrane helix</keyword>
<sequence length="122" mass="13643">MVFLFGIRHCICTAFNSIHQASCYYRPPPHFQLSITSCFAADVVHNCYRSYLSSIDRVFIPIARALTTKPSGISPLQRVGIGLVLNLISIVFAVIIEPKRLALAREYGLVDMPDAMIPMSVW</sequence>
<organism evidence="3 4">
    <name type="scientific">Sesamum alatum</name>
    <dbReference type="NCBI Taxonomy" id="300844"/>
    <lineage>
        <taxon>Eukaryota</taxon>
        <taxon>Viridiplantae</taxon>
        <taxon>Streptophyta</taxon>
        <taxon>Embryophyta</taxon>
        <taxon>Tracheophyta</taxon>
        <taxon>Spermatophyta</taxon>
        <taxon>Magnoliopsida</taxon>
        <taxon>eudicotyledons</taxon>
        <taxon>Gunneridae</taxon>
        <taxon>Pentapetalae</taxon>
        <taxon>asterids</taxon>
        <taxon>lamiids</taxon>
        <taxon>Lamiales</taxon>
        <taxon>Pedaliaceae</taxon>
        <taxon>Sesamum</taxon>
    </lineage>
</organism>
<comment type="caution">
    <text evidence="3">The sequence shown here is derived from an EMBL/GenBank/DDBJ whole genome shotgun (WGS) entry which is preliminary data.</text>
</comment>
<reference evidence="3" key="1">
    <citation type="submission" date="2020-06" db="EMBL/GenBank/DDBJ databases">
        <authorList>
            <person name="Li T."/>
            <person name="Hu X."/>
            <person name="Zhang T."/>
            <person name="Song X."/>
            <person name="Zhang H."/>
            <person name="Dai N."/>
            <person name="Sheng W."/>
            <person name="Hou X."/>
            <person name="Wei L."/>
        </authorList>
    </citation>
    <scope>NUCLEOTIDE SEQUENCE</scope>
    <source>
        <strain evidence="3">3651</strain>
        <tissue evidence="3">Leaf</tissue>
    </source>
</reference>
<evidence type="ECO:0000256" key="1">
    <source>
        <dbReference type="ARBA" id="ARBA00044504"/>
    </source>
</evidence>
<dbReference type="Proteomes" id="UP001293254">
    <property type="component" value="Unassembled WGS sequence"/>
</dbReference>
<feature type="transmembrane region" description="Helical" evidence="2">
    <location>
        <begin position="76"/>
        <end position="96"/>
    </location>
</feature>
<dbReference type="Gene3D" id="1.20.1250.20">
    <property type="entry name" value="MFS general substrate transporter like domains"/>
    <property type="match status" value="1"/>
</dbReference>
<keyword evidence="2" id="KW-0812">Transmembrane</keyword>
<reference evidence="3" key="2">
    <citation type="journal article" date="2024" name="Plant">
        <title>Genomic evolution and insights into agronomic trait innovations of Sesamum species.</title>
        <authorList>
            <person name="Miao H."/>
            <person name="Wang L."/>
            <person name="Qu L."/>
            <person name="Liu H."/>
            <person name="Sun Y."/>
            <person name="Le M."/>
            <person name="Wang Q."/>
            <person name="Wei S."/>
            <person name="Zheng Y."/>
            <person name="Lin W."/>
            <person name="Duan Y."/>
            <person name="Cao H."/>
            <person name="Xiong S."/>
            <person name="Wang X."/>
            <person name="Wei L."/>
            <person name="Li C."/>
            <person name="Ma Q."/>
            <person name="Ju M."/>
            <person name="Zhao R."/>
            <person name="Li G."/>
            <person name="Mu C."/>
            <person name="Tian Q."/>
            <person name="Mei H."/>
            <person name="Zhang T."/>
            <person name="Gao T."/>
            <person name="Zhang H."/>
        </authorList>
    </citation>
    <scope>NUCLEOTIDE SEQUENCE</scope>
    <source>
        <strain evidence="3">3651</strain>
    </source>
</reference>
<dbReference type="AlphaFoldDB" id="A0AAE1XK24"/>
<keyword evidence="2" id="KW-0472">Membrane</keyword>
<evidence type="ECO:0000256" key="2">
    <source>
        <dbReference type="SAM" id="Phobius"/>
    </source>
</evidence>
<evidence type="ECO:0000313" key="4">
    <source>
        <dbReference type="Proteomes" id="UP001293254"/>
    </source>
</evidence>
<evidence type="ECO:0000313" key="3">
    <source>
        <dbReference type="EMBL" id="KAK4413385.1"/>
    </source>
</evidence>
<dbReference type="EMBL" id="JACGWO010000012">
    <property type="protein sequence ID" value="KAK4413385.1"/>
    <property type="molecule type" value="Genomic_DNA"/>
</dbReference>
<comment type="similarity">
    <text evidence="1">Belongs to the major facilitator superfamily. Phosphate:H(+) symporter (TC 2.A.1.9) family.</text>
</comment>
<keyword evidence="4" id="KW-1185">Reference proteome</keyword>
<accession>A0AAE1XK24</accession>